<feature type="compositionally biased region" description="Polar residues" evidence="1">
    <location>
        <begin position="36"/>
        <end position="45"/>
    </location>
</feature>
<evidence type="ECO:0000259" key="3">
    <source>
        <dbReference type="PROSITE" id="PS51841"/>
    </source>
</evidence>
<feature type="region of interest" description="Disordered" evidence="1">
    <location>
        <begin position="266"/>
        <end position="295"/>
    </location>
</feature>
<evidence type="ECO:0000256" key="1">
    <source>
        <dbReference type="SAM" id="MobiDB-lite"/>
    </source>
</evidence>
<dbReference type="Proteomes" id="UP000028525">
    <property type="component" value="Unassembled WGS sequence"/>
</dbReference>
<keyword evidence="2" id="KW-0732">Signal</keyword>
<reference evidence="4 5" key="1">
    <citation type="submission" date="2014-07" db="EMBL/GenBank/DDBJ databases">
        <title>Draft genome of Clostridium celerecrescens 152B isolated from sediments associated with methane hydrate from Krishna Godavari basin.</title>
        <authorList>
            <person name="Honkalas V.S."/>
            <person name="Dabir A.P."/>
            <person name="Arora P."/>
            <person name="Dhakephalkar P.K."/>
        </authorList>
    </citation>
    <scope>NUCLEOTIDE SEQUENCE [LARGE SCALE GENOMIC DNA]</scope>
    <source>
        <strain evidence="4 5">152B</strain>
    </source>
</reference>
<organism evidence="4 5">
    <name type="scientific">Lacrimispora celerecrescens</name>
    <dbReference type="NCBI Taxonomy" id="29354"/>
    <lineage>
        <taxon>Bacteria</taxon>
        <taxon>Bacillati</taxon>
        <taxon>Bacillota</taxon>
        <taxon>Clostridia</taxon>
        <taxon>Lachnospirales</taxon>
        <taxon>Lachnospiraceae</taxon>
        <taxon>Lacrimispora</taxon>
    </lineage>
</organism>
<dbReference type="OrthoDB" id="2009226at2"/>
<dbReference type="SUPFAM" id="SSF74853">
    <property type="entry name" value="Lamin A/C globular tail domain"/>
    <property type="match status" value="1"/>
</dbReference>
<feature type="domain" description="LTD" evidence="3">
    <location>
        <begin position="103"/>
        <end position="240"/>
    </location>
</feature>
<feature type="region of interest" description="Disordered" evidence="1">
    <location>
        <begin position="36"/>
        <end position="106"/>
    </location>
</feature>
<feature type="region of interest" description="Disordered" evidence="1">
    <location>
        <begin position="188"/>
        <end position="211"/>
    </location>
</feature>
<evidence type="ECO:0000256" key="2">
    <source>
        <dbReference type="SAM" id="SignalP"/>
    </source>
</evidence>
<feature type="compositionally biased region" description="Basic and acidic residues" evidence="1">
    <location>
        <begin position="53"/>
        <end position="106"/>
    </location>
</feature>
<dbReference type="InterPro" id="IPR036415">
    <property type="entry name" value="Lamin_tail_dom_sf"/>
</dbReference>
<sequence length="675" mass="72719">MNLRKLLSLFLSVALCMNLLVVPGFAMKTDSNLTNKYEAESSSGGENKASPSEADKDTDVDIPEKVEEDKGDKGDTDDKGDKGDTGDTGEVKEEASALDPVEDKSTLSDSSLADHIVISQVYGGGGNNGCIWKSDFIELYNPTDEAVDIDGWSIQWLAGNEFGSSKIQLTNLSGTIEAGGYYLIKEADGSNKDAPELPEPDAEGSINMSGTGGAAALSKSSVRLTGKDDENFVDLVGISTTAKEYETEATSAMSNSTAAIRKDPAVDTDNNKADFKIGKPEPHNSSYEEGGGTLPGETKCKTPTATPAAGPVLKDTPLTFSTETSDAVIEYNTESKDADEWITYSSDSGLMIDEPVTYYVRAVKEGLEASEIAEFSYTIREAGKVMTIKDVLELGQNTKDVTVTGELSYLTTTYGNPVLQSEIDGSQYSIYIYGAAPDGARVGDILEISGDYQIRYGMPQITSTKDKAKIAVKQDEATIPPVKYTISQIKAMAGTADIEKSGLINRVVLIEDVKLGKLNTSGSTPVTDATGKIDIYQAAPYPEGVEEGETVDLTAMIGRYNQTIQLYTGTEEKNGFPVYYVKNDNKPPVITLGTYIDARPEQAYPISVQVRDNVGVASVEVLFGPSEDAQEKSLSMTFNQDTNNYEAVIPAENFVKGRRPYTLNSKQKIKPVWKQ</sequence>
<dbReference type="EMBL" id="JPME01000027">
    <property type="protein sequence ID" value="KEZ88025.1"/>
    <property type="molecule type" value="Genomic_DNA"/>
</dbReference>
<accession>A0A084JGE1</accession>
<evidence type="ECO:0000313" key="4">
    <source>
        <dbReference type="EMBL" id="KEZ88025.1"/>
    </source>
</evidence>
<dbReference type="AlphaFoldDB" id="A0A084JGE1"/>
<feature type="chain" id="PRO_5001777204" description="LTD domain-containing protein" evidence="2">
    <location>
        <begin position="27"/>
        <end position="675"/>
    </location>
</feature>
<keyword evidence="5" id="KW-1185">Reference proteome</keyword>
<dbReference type="InterPro" id="IPR001322">
    <property type="entry name" value="Lamin_tail_dom"/>
</dbReference>
<name>A0A084JGE1_9FIRM</name>
<proteinExistence type="predicted"/>
<dbReference type="Pfam" id="PF00932">
    <property type="entry name" value="LTD"/>
    <property type="match status" value="1"/>
</dbReference>
<protein>
    <recommendedName>
        <fullName evidence="3">LTD domain-containing protein</fullName>
    </recommendedName>
</protein>
<dbReference type="PROSITE" id="PS51841">
    <property type="entry name" value="LTD"/>
    <property type="match status" value="1"/>
</dbReference>
<feature type="compositionally biased region" description="Basic and acidic residues" evidence="1">
    <location>
        <begin position="266"/>
        <end position="282"/>
    </location>
</feature>
<dbReference type="RefSeq" id="WP_038283884.1">
    <property type="nucleotide sequence ID" value="NZ_JPME01000027.1"/>
</dbReference>
<comment type="caution">
    <text evidence="4">The sequence shown here is derived from an EMBL/GenBank/DDBJ whole genome shotgun (WGS) entry which is preliminary data.</text>
</comment>
<evidence type="ECO:0000313" key="5">
    <source>
        <dbReference type="Proteomes" id="UP000028525"/>
    </source>
</evidence>
<gene>
    <name evidence="4" type="ORF">IO98_19520</name>
</gene>
<dbReference type="STRING" id="29354.IO98_19520"/>
<feature type="signal peptide" evidence="2">
    <location>
        <begin position="1"/>
        <end position="26"/>
    </location>
</feature>